<feature type="transmembrane region" description="Helical" evidence="1">
    <location>
        <begin position="499"/>
        <end position="520"/>
    </location>
</feature>
<evidence type="ECO:0000256" key="1">
    <source>
        <dbReference type="SAM" id="Phobius"/>
    </source>
</evidence>
<accession>A0ABD0YWB3</accession>
<organism evidence="2 3">
    <name type="scientific">Ranatra chinensis</name>
    <dbReference type="NCBI Taxonomy" id="642074"/>
    <lineage>
        <taxon>Eukaryota</taxon>
        <taxon>Metazoa</taxon>
        <taxon>Ecdysozoa</taxon>
        <taxon>Arthropoda</taxon>
        <taxon>Hexapoda</taxon>
        <taxon>Insecta</taxon>
        <taxon>Pterygota</taxon>
        <taxon>Neoptera</taxon>
        <taxon>Paraneoptera</taxon>
        <taxon>Hemiptera</taxon>
        <taxon>Heteroptera</taxon>
        <taxon>Panheteroptera</taxon>
        <taxon>Nepomorpha</taxon>
        <taxon>Nepidae</taxon>
        <taxon>Ranatrinae</taxon>
        <taxon>Ranatra</taxon>
    </lineage>
</organism>
<comment type="caution">
    <text evidence="2">The sequence shown here is derived from an EMBL/GenBank/DDBJ whole genome shotgun (WGS) entry which is preliminary data.</text>
</comment>
<feature type="transmembrane region" description="Helical" evidence="1">
    <location>
        <begin position="317"/>
        <end position="339"/>
    </location>
</feature>
<keyword evidence="1" id="KW-1133">Transmembrane helix</keyword>
<feature type="transmembrane region" description="Helical" evidence="1">
    <location>
        <begin position="215"/>
        <end position="234"/>
    </location>
</feature>
<feature type="transmembrane region" description="Helical" evidence="1">
    <location>
        <begin position="183"/>
        <end position="203"/>
    </location>
</feature>
<reference evidence="2 3" key="1">
    <citation type="submission" date="2024-07" db="EMBL/GenBank/DDBJ databases">
        <title>Chromosome-level genome assembly of the water stick insect Ranatra chinensis (Heteroptera: Nepidae).</title>
        <authorList>
            <person name="Liu X."/>
        </authorList>
    </citation>
    <scope>NUCLEOTIDE SEQUENCE [LARGE SCALE GENOMIC DNA]</scope>
    <source>
        <strain evidence="2">Cailab_2021Rc</strain>
        <tissue evidence="2">Muscle</tissue>
    </source>
</reference>
<sequence>MSWIENPGEYSLRGLDLSMLKVDEAYLNITTDEPFHLYSLSDDCYRCPFYHFKKILESKVLSVSTRRDVIWRLYNVSRDVNDKKTIADNDTDMMLCEIRPKDFGEFGIYDLIYENDQCDLHVYKRPVNIYLPLLLICLGLLIIAVLYSFISLIYNRWIRKNNTDESNTGKITRRRRVKALDTFRGISICVMIFVNYGAGHYWFLDHATWNGLQVADLVFPWFMWIMGVCVPISIKSQLKKNVPRIKIFINSLRRSLILFLLGLCLNTLGIGANLNTLRLFGVLQRFSVVYFVIAIISIIFTFNDYDNSNRVSQSRFYYSNIWLIILILLAVHCYFTFFFPVPGCPTGYLGPGGIQYDSKYENCTGGAAGYIDKLLLGYNHLYQKPTSADVYKTEAFDPEGPLGCLTSIFQVFLGVQAGSILVYHSKWHSRIKRWLIWGTISGIIGIVLCQARQDGGWVPLNKNIWSLPFACVTSCLGFYLLCLLYYLIDIKAVWTGAPFVYPGMNATILYVGHSICYEMFPWHWSYGYMNTHFILTLEALWGTALWVVIAYWLYREKFFLSL</sequence>
<keyword evidence="3" id="KW-1185">Reference proteome</keyword>
<dbReference type="AlphaFoldDB" id="A0ABD0YWB3"/>
<dbReference type="Proteomes" id="UP001558652">
    <property type="component" value="Unassembled WGS sequence"/>
</dbReference>
<protein>
    <recommendedName>
        <fullName evidence="4">Heparan-alpha-glucosaminide N-acetyltransferase</fullName>
    </recommendedName>
</protein>
<feature type="transmembrane region" description="Helical" evidence="1">
    <location>
        <begin position="532"/>
        <end position="554"/>
    </location>
</feature>
<dbReference type="PANTHER" id="PTHR31061">
    <property type="entry name" value="LD22376P"/>
    <property type="match status" value="1"/>
</dbReference>
<feature type="transmembrane region" description="Helical" evidence="1">
    <location>
        <begin position="129"/>
        <end position="150"/>
    </location>
</feature>
<dbReference type="PANTHER" id="PTHR31061:SF24">
    <property type="entry name" value="LD22376P"/>
    <property type="match status" value="1"/>
</dbReference>
<gene>
    <name evidence="2" type="ORF">AAG570_006502</name>
</gene>
<feature type="transmembrane region" description="Helical" evidence="1">
    <location>
        <begin position="434"/>
        <end position="453"/>
    </location>
</feature>
<feature type="transmembrane region" description="Helical" evidence="1">
    <location>
        <begin position="400"/>
        <end position="422"/>
    </location>
</feature>
<evidence type="ECO:0000313" key="3">
    <source>
        <dbReference type="Proteomes" id="UP001558652"/>
    </source>
</evidence>
<evidence type="ECO:0000313" key="2">
    <source>
        <dbReference type="EMBL" id="KAL1139519.1"/>
    </source>
</evidence>
<dbReference type="EMBL" id="JBFDAA010000002">
    <property type="protein sequence ID" value="KAL1139519.1"/>
    <property type="molecule type" value="Genomic_DNA"/>
</dbReference>
<feature type="transmembrane region" description="Helical" evidence="1">
    <location>
        <begin position="255"/>
        <end position="274"/>
    </location>
</feature>
<evidence type="ECO:0008006" key="4">
    <source>
        <dbReference type="Google" id="ProtNLM"/>
    </source>
</evidence>
<feature type="transmembrane region" description="Helical" evidence="1">
    <location>
        <begin position="465"/>
        <end position="487"/>
    </location>
</feature>
<keyword evidence="1" id="KW-0472">Membrane</keyword>
<keyword evidence="1" id="KW-0812">Transmembrane</keyword>
<proteinExistence type="predicted"/>
<feature type="transmembrane region" description="Helical" evidence="1">
    <location>
        <begin position="286"/>
        <end position="305"/>
    </location>
</feature>
<name>A0ABD0YWB3_9HEMI</name>